<dbReference type="InterPro" id="IPR010512">
    <property type="entry name" value="DUF1091"/>
</dbReference>
<dbReference type="InterPro" id="IPR036846">
    <property type="entry name" value="GM2-AP_sf"/>
</dbReference>
<dbReference type="Proteomes" id="UP001652661">
    <property type="component" value="Chromosome 2R"/>
</dbReference>
<keyword evidence="2" id="KW-1185">Reference proteome</keyword>
<dbReference type="OrthoDB" id="7925769at2759"/>
<organism evidence="2 3">
    <name type="scientific">Drosophila kikkawai</name>
    <name type="common">Fruit fly</name>
    <dbReference type="NCBI Taxonomy" id="30033"/>
    <lineage>
        <taxon>Eukaryota</taxon>
        <taxon>Metazoa</taxon>
        <taxon>Ecdysozoa</taxon>
        <taxon>Arthropoda</taxon>
        <taxon>Hexapoda</taxon>
        <taxon>Insecta</taxon>
        <taxon>Pterygota</taxon>
        <taxon>Neoptera</taxon>
        <taxon>Endopterygota</taxon>
        <taxon>Diptera</taxon>
        <taxon>Brachycera</taxon>
        <taxon>Muscomorpha</taxon>
        <taxon>Ephydroidea</taxon>
        <taxon>Drosophilidae</taxon>
        <taxon>Drosophila</taxon>
        <taxon>Sophophora</taxon>
    </lineage>
</organism>
<evidence type="ECO:0000256" key="1">
    <source>
        <dbReference type="ARBA" id="ARBA00022729"/>
    </source>
</evidence>
<accession>A0A6P4IU76</accession>
<gene>
    <name evidence="3" type="primary">CheA46a</name>
</gene>
<reference evidence="3" key="2">
    <citation type="submission" date="2025-08" db="UniProtKB">
        <authorList>
            <consortium name="RefSeq"/>
        </authorList>
    </citation>
    <scope>IDENTIFICATION</scope>
    <source>
        <strain evidence="3">14028-0561.14</strain>
        <tissue evidence="3">Whole fly</tissue>
    </source>
</reference>
<evidence type="ECO:0000313" key="2">
    <source>
        <dbReference type="Proteomes" id="UP001652661"/>
    </source>
</evidence>
<dbReference type="RefSeq" id="XP_017026959.1">
    <property type="nucleotide sequence ID" value="XM_017171470.3"/>
</dbReference>
<reference evidence="2" key="1">
    <citation type="submission" date="2025-05" db="UniProtKB">
        <authorList>
            <consortium name="RefSeq"/>
        </authorList>
    </citation>
    <scope>NUCLEOTIDE SEQUENCE [LARGE SCALE GENOMIC DNA]</scope>
    <source>
        <strain evidence="2">14028-0561.14</strain>
    </source>
</reference>
<dbReference type="AlphaFoldDB" id="A0A6P4IU76"/>
<dbReference type="Gene3D" id="2.70.220.10">
    <property type="entry name" value="Ganglioside GM2 activator"/>
    <property type="match status" value="1"/>
</dbReference>
<proteinExistence type="predicted"/>
<keyword evidence="1" id="KW-0732">Signal</keyword>
<dbReference type="Pfam" id="PF06477">
    <property type="entry name" value="DUF1091"/>
    <property type="match status" value="1"/>
</dbReference>
<evidence type="ECO:0000313" key="3">
    <source>
        <dbReference type="RefSeq" id="XP_017026959.1"/>
    </source>
</evidence>
<dbReference type="PANTHER" id="PTHR21112:SF0">
    <property type="entry name" value="CHEMOSENSORY PROTEIN A 29A-RELATED"/>
    <property type="match status" value="1"/>
</dbReference>
<sequence length="175" mass="20540">MSRGYLQTFLILSISTLGYVCTLYELRFQTLEPLKGDTETLIDFKVRLVGRERLVNGTLKCYTDIDNEFEWKINIEQHINGDWKPLLQKLQFKTCAYFEDFYTKYWASSFVDTSLPKDACPLKKGEYYLKNVRLRSDNMMQFVKQGLNRIQLTVSKNNITYGGFNSVVEIREVPK</sequence>
<name>A0A6P4IU76_DROKI</name>
<dbReference type="PANTHER" id="PTHR21112">
    <property type="entry name" value="CHEMOSENSORY PROTEIN A 29A-RELATED"/>
    <property type="match status" value="1"/>
</dbReference>
<protein>
    <submittedName>
        <fullName evidence="3">Uncharacterized protein CheA46a</fullName>
    </submittedName>
</protein>